<sequence length="95" mass="11261">MAPSKLDIKVKALQRLLREKTYYAKELDKQQKHLDSMKAGEGDEYEIKKQSELVAESKRMIPELEKKIETHKMELRKILDEYKGDENTELARRLI</sequence>
<dbReference type="InterPro" id="IPR036126">
    <property type="entry name" value="TBCA_sf"/>
</dbReference>
<comment type="subunit">
    <text evidence="3">Supercomplex made of cofactors A to E. Cofactors A and D function by capturing and stabilizing tubulin in a quasi-native conformation. Cofactor E binds to the cofactor D-tubulin complex; interaction with cofactor C then causes the release of tubulin polypeptides that are committed to the native state.</text>
</comment>
<dbReference type="GO" id="GO:0005829">
    <property type="term" value="C:cytosol"/>
    <property type="evidence" value="ECO:0007669"/>
    <property type="project" value="TreeGrafter"/>
</dbReference>
<evidence type="ECO:0000256" key="2">
    <source>
        <dbReference type="ARBA" id="ARBA00023186"/>
    </source>
</evidence>
<proteinExistence type="inferred from homology"/>
<evidence type="ECO:0000313" key="6">
    <source>
        <dbReference type="Proteomes" id="UP000268321"/>
    </source>
</evidence>
<protein>
    <recommendedName>
        <fullName evidence="3">Tubulin-specific chaperone A</fullName>
    </recommendedName>
</protein>
<comment type="similarity">
    <text evidence="1 3">Belongs to the TBCA family.</text>
</comment>
<dbReference type="GO" id="GO:0007021">
    <property type="term" value="P:tubulin complex assembly"/>
    <property type="evidence" value="ECO:0007669"/>
    <property type="project" value="UniProtKB-UniRule"/>
</dbReference>
<evidence type="ECO:0000256" key="4">
    <source>
        <dbReference type="SAM" id="Coils"/>
    </source>
</evidence>
<dbReference type="AlphaFoldDB" id="A0A4P9ZD79"/>
<dbReference type="GO" id="GO:0005874">
    <property type="term" value="C:microtubule"/>
    <property type="evidence" value="ECO:0007669"/>
    <property type="project" value="UniProtKB-KW"/>
</dbReference>
<evidence type="ECO:0000256" key="1">
    <source>
        <dbReference type="ARBA" id="ARBA00006806"/>
    </source>
</evidence>
<comment type="subcellular location">
    <subcellularLocation>
        <location evidence="3">Cytoplasm</location>
        <location evidence="3">Cytoskeleton</location>
    </subcellularLocation>
</comment>
<evidence type="ECO:0000313" key="5">
    <source>
        <dbReference type="EMBL" id="RKP30884.1"/>
    </source>
</evidence>
<reference evidence="6" key="1">
    <citation type="journal article" date="2018" name="Nat. Microbiol.">
        <title>Leveraging single-cell genomics to expand the fungal tree of life.</title>
        <authorList>
            <person name="Ahrendt S.R."/>
            <person name="Quandt C.A."/>
            <person name="Ciobanu D."/>
            <person name="Clum A."/>
            <person name="Salamov A."/>
            <person name="Andreopoulos B."/>
            <person name="Cheng J.F."/>
            <person name="Woyke T."/>
            <person name="Pelin A."/>
            <person name="Henrissat B."/>
            <person name="Reynolds N.K."/>
            <person name="Benny G.L."/>
            <person name="Smith M.E."/>
            <person name="James T.Y."/>
            <person name="Grigoriev I.V."/>
        </authorList>
    </citation>
    <scope>NUCLEOTIDE SEQUENCE [LARGE SCALE GENOMIC DNA]</scope>
    <source>
        <strain evidence="6">Baker2002</strain>
    </source>
</reference>
<dbReference type="Proteomes" id="UP000268321">
    <property type="component" value="Unassembled WGS sequence"/>
</dbReference>
<evidence type="ECO:0000256" key="3">
    <source>
        <dbReference type="RuleBase" id="RU364030"/>
    </source>
</evidence>
<feature type="coiled-coil region" evidence="4">
    <location>
        <begin position="47"/>
        <end position="81"/>
    </location>
</feature>
<dbReference type="InterPro" id="IPR004226">
    <property type="entry name" value="TBCA"/>
</dbReference>
<dbReference type="Gene3D" id="1.20.58.90">
    <property type="match status" value="1"/>
</dbReference>
<dbReference type="SUPFAM" id="SSF46988">
    <property type="entry name" value="Tubulin chaperone cofactor A"/>
    <property type="match status" value="1"/>
</dbReference>
<keyword evidence="6" id="KW-1185">Reference proteome</keyword>
<dbReference type="PANTHER" id="PTHR21500">
    <property type="entry name" value="TUBULIN-SPECIFIC CHAPERONE A"/>
    <property type="match status" value="1"/>
</dbReference>
<dbReference type="PANTHER" id="PTHR21500:SF0">
    <property type="entry name" value="TUBULIN-SPECIFIC CHAPERONE A"/>
    <property type="match status" value="1"/>
</dbReference>
<name>A0A4P9ZD79_9ASCO</name>
<keyword evidence="3" id="KW-0963">Cytoplasm</keyword>
<keyword evidence="2 3" id="KW-0143">Chaperone</keyword>
<dbReference type="OrthoDB" id="296187at2759"/>
<keyword evidence="3" id="KW-0206">Cytoskeleton</keyword>
<gene>
    <name evidence="5" type="ORF">METBISCDRAFT_15275</name>
</gene>
<dbReference type="EMBL" id="ML004450">
    <property type="protein sequence ID" value="RKP30884.1"/>
    <property type="molecule type" value="Genomic_DNA"/>
</dbReference>
<dbReference type="GO" id="GO:0048487">
    <property type="term" value="F:beta-tubulin binding"/>
    <property type="evidence" value="ECO:0007669"/>
    <property type="project" value="InterPro"/>
</dbReference>
<organism evidence="5 6">
    <name type="scientific">Metschnikowia bicuspidata</name>
    <dbReference type="NCBI Taxonomy" id="27322"/>
    <lineage>
        <taxon>Eukaryota</taxon>
        <taxon>Fungi</taxon>
        <taxon>Dikarya</taxon>
        <taxon>Ascomycota</taxon>
        <taxon>Saccharomycotina</taxon>
        <taxon>Pichiomycetes</taxon>
        <taxon>Metschnikowiaceae</taxon>
        <taxon>Metschnikowia</taxon>
    </lineage>
</organism>
<accession>A0A4P9ZD79</accession>
<keyword evidence="4" id="KW-0175">Coiled coil</keyword>
<keyword evidence="3" id="KW-0493">Microtubule</keyword>
<dbReference type="GO" id="GO:0007023">
    <property type="term" value="P:post-chaperonin tubulin folding pathway"/>
    <property type="evidence" value="ECO:0007669"/>
    <property type="project" value="UniProtKB-UniRule"/>
</dbReference>
<dbReference type="Pfam" id="PF02970">
    <property type="entry name" value="TBCA"/>
    <property type="match status" value="1"/>
</dbReference>